<dbReference type="Pfam" id="PF00069">
    <property type="entry name" value="Pkinase"/>
    <property type="match status" value="1"/>
</dbReference>
<dbReference type="Gene3D" id="1.10.510.10">
    <property type="entry name" value="Transferase(Phosphotransferase) domain 1"/>
    <property type="match status" value="1"/>
</dbReference>
<proteinExistence type="predicted"/>
<gene>
    <name evidence="3" type="ORF">IWQ62_000034</name>
</gene>
<evidence type="ECO:0000313" key="3">
    <source>
        <dbReference type="EMBL" id="KAJ1970307.1"/>
    </source>
</evidence>
<dbReference type="SUPFAM" id="SSF56112">
    <property type="entry name" value="Protein kinase-like (PK-like)"/>
    <property type="match status" value="1"/>
</dbReference>
<dbReference type="SMART" id="SM00220">
    <property type="entry name" value="S_TKc"/>
    <property type="match status" value="1"/>
</dbReference>
<name>A0A9W8EAL5_9FUNG</name>
<organism evidence="3 4">
    <name type="scientific">Dispira parvispora</name>
    <dbReference type="NCBI Taxonomy" id="1520584"/>
    <lineage>
        <taxon>Eukaryota</taxon>
        <taxon>Fungi</taxon>
        <taxon>Fungi incertae sedis</taxon>
        <taxon>Zoopagomycota</taxon>
        <taxon>Kickxellomycotina</taxon>
        <taxon>Dimargaritomycetes</taxon>
        <taxon>Dimargaritales</taxon>
        <taxon>Dimargaritaceae</taxon>
        <taxon>Dispira</taxon>
    </lineage>
</organism>
<feature type="domain" description="Protein kinase" evidence="2">
    <location>
        <begin position="123"/>
        <end position="440"/>
    </location>
</feature>
<feature type="region of interest" description="Disordered" evidence="1">
    <location>
        <begin position="1"/>
        <end position="50"/>
    </location>
</feature>
<dbReference type="GO" id="GO:0004672">
    <property type="term" value="F:protein kinase activity"/>
    <property type="evidence" value="ECO:0007669"/>
    <property type="project" value="InterPro"/>
</dbReference>
<dbReference type="EMBL" id="JANBPY010000001">
    <property type="protein sequence ID" value="KAJ1970307.1"/>
    <property type="molecule type" value="Genomic_DNA"/>
</dbReference>
<dbReference type="InterPro" id="IPR000719">
    <property type="entry name" value="Prot_kinase_dom"/>
</dbReference>
<accession>A0A9W8EAL5</accession>
<dbReference type="OrthoDB" id="4062651at2759"/>
<dbReference type="GO" id="GO:0005524">
    <property type="term" value="F:ATP binding"/>
    <property type="evidence" value="ECO:0007669"/>
    <property type="project" value="InterPro"/>
</dbReference>
<dbReference type="Proteomes" id="UP001150925">
    <property type="component" value="Unassembled WGS sequence"/>
</dbReference>
<feature type="compositionally biased region" description="Polar residues" evidence="1">
    <location>
        <begin position="1"/>
        <end position="28"/>
    </location>
</feature>
<dbReference type="InterPro" id="IPR011009">
    <property type="entry name" value="Kinase-like_dom_sf"/>
</dbReference>
<reference evidence="3" key="1">
    <citation type="submission" date="2022-07" db="EMBL/GenBank/DDBJ databases">
        <title>Phylogenomic reconstructions and comparative analyses of Kickxellomycotina fungi.</title>
        <authorList>
            <person name="Reynolds N.K."/>
            <person name="Stajich J.E."/>
            <person name="Barry K."/>
            <person name="Grigoriev I.V."/>
            <person name="Crous P."/>
            <person name="Smith M.E."/>
        </authorList>
    </citation>
    <scope>NUCLEOTIDE SEQUENCE</scope>
    <source>
        <strain evidence="3">RSA 1196</strain>
    </source>
</reference>
<evidence type="ECO:0000256" key="1">
    <source>
        <dbReference type="SAM" id="MobiDB-lite"/>
    </source>
</evidence>
<dbReference type="AlphaFoldDB" id="A0A9W8EAL5"/>
<comment type="caution">
    <text evidence="3">The sequence shown here is derived from an EMBL/GenBank/DDBJ whole genome shotgun (WGS) entry which is preliminary data.</text>
</comment>
<evidence type="ECO:0000259" key="2">
    <source>
        <dbReference type="PROSITE" id="PS50011"/>
    </source>
</evidence>
<protein>
    <recommendedName>
        <fullName evidence="2">Protein kinase domain-containing protein</fullName>
    </recommendedName>
</protein>
<dbReference type="PROSITE" id="PS50011">
    <property type="entry name" value="PROTEIN_KINASE_DOM"/>
    <property type="match status" value="1"/>
</dbReference>
<evidence type="ECO:0000313" key="4">
    <source>
        <dbReference type="Proteomes" id="UP001150925"/>
    </source>
</evidence>
<sequence length="494" mass="55257">MSGNRSLSVQYPTCQEVSTSNEAGQGETSAEPPESTVQHPPRRRRLSITTRDQRSIWAHLYGAIMDSADKAQRENGADMLRYRTISHISGRDYQQLSRHTKPKVEVDEGEAIATHVQEGDRLPSEATQGFPGQFGDEVESGLYMAPCEHHPAKCERRYLINDSIPKISTELSKVEFGIRAYDFTPLAFKTVPNRLLADRECSILSQLRKLPNVLHLKDSFINDAGERVLVLPVVKKIHIFHQDLIEIQRIIRQLLTALTGIHSKSIVHLDVNPANLMCDADDNLVLIDFGLASECSQSGCLPACGTPGFVAPEILRESGTSAKADMYSVGIVLGMMLEDYFPSVDLQYLGGSMVRASTTDQIVTQLEDILSLRPDRVHSSYYSDLSATGWDYCSHSPPAHRLGSGIPTIIYDAADLLRSLLQAEPEHRISSTDALVHPFIQAQPSEFVDTEYYGFIKKWGTFFDDELRARTPPMEPYDAYLTGGDYYDDYVIYY</sequence>
<dbReference type="PANTHER" id="PTHR24347">
    <property type="entry name" value="SERINE/THREONINE-PROTEIN KINASE"/>
    <property type="match status" value="1"/>
</dbReference>
<keyword evidence="4" id="KW-1185">Reference proteome</keyword>